<dbReference type="AlphaFoldDB" id="B5EEL0"/>
<protein>
    <submittedName>
        <fullName evidence="1">Uncharacterized protein</fullName>
    </submittedName>
</protein>
<sequence>MGTLFMVLGAFYALALAVQALCYMGSVKKQADLKELKTLGEVATQECCQA</sequence>
<dbReference type="RefSeq" id="WP_012532232.1">
    <property type="nucleotide sequence ID" value="NC_011146.1"/>
</dbReference>
<name>B5EEL0_CITBB</name>
<accession>B5EEL0</accession>
<organism evidence="1 2">
    <name type="scientific">Citrifermentans bemidjiense (strain ATCC BAA-1014 / DSM 16622 / JCM 12645 / Bem)</name>
    <name type="common">Geobacter bemidjiensis</name>
    <dbReference type="NCBI Taxonomy" id="404380"/>
    <lineage>
        <taxon>Bacteria</taxon>
        <taxon>Pseudomonadati</taxon>
        <taxon>Thermodesulfobacteriota</taxon>
        <taxon>Desulfuromonadia</taxon>
        <taxon>Geobacterales</taxon>
        <taxon>Geobacteraceae</taxon>
        <taxon>Citrifermentans</taxon>
    </lineage>
</organism>
<reference evidence="1 2" key="2">
    <citation type="journal article" date="2010" name="BMC Genomics">
        <title>The genome of Geobacter bemidjiensis, exemplar for the subsurface clade of Geobacter species that predominate in Fe(III)-reducing subsurface environments.</title>
        <authorList>
            <person name="Aklujkar M."/>
            <person name="Young N.D."/>
            <person name="Holmes D."/>
            <person name="Chavan M."/>
            <person name="Risso C."/>
            <person name="Kiss H.E."/>
            <person name="Han C.S."/>
            <person name="Land M.L."/>
            <person name="Lovley D.R."/>
        </authorList>
    </citation>
    <scope>NUCLEOTIDE SEQUENCE [LARGE SCALE GENOMIC DNA]</scope>
    <source>
        <strain evidence="2">ATCC BAA-1014 / DSM 16622 / JCM 12645 / Bem</strain>
    </source>
</reference>
<evidence type="ECO:0000313" key="2">
    <source>
        <dbReference type="Proteomes" id="UP000008825"/>
    </source>
</evidence>
<reference evidence="1 2" key="1">
    <citation type="submission" date="2008-07" db="EMBL/GenBank/DDBJ databases">
        <title>Complete sequence of Geobacter bemidjiensis BEM.</title>
        <authorList>
            <consortium name="US DOE Joint Genome Institute"/>
            <person name="Lucas S."/>
            <person name="Copeland A."/>
            <person name="Lapidus A."/>
            <person name="Glavina del Rio T."/>
            <person name="Dalin E."/>
            <person name="Tice H."/>
            <person name="Bruce D."/>
            <person name="Goodwin L."/>
            <person name="Pitluck S."/>
            <person name="Kiss H."/>
            <person name="Brettin T."/>
            <person name="Detter J.C."/>
            <person name="Han C."/>
            <person name="Kuske C.R."/>
            <person name="Schmutz J."/>
            <person name="Larimer F."/>
            <person name="Land M."/>
            <person name="Hauser L."/>
            <person name="Kyrpides N."/>
            <person name="Lykidis A."/>
            <person name="Lovley D."/>
            <person name="Richardson P."/>
        </authorList>
    </citation>
    <scope>NUCLEOTIDE SEQUENCE [LARGE SCALE GENOMIC DNA]</scope>
    <source>
        <strain evidence="2">ATCC BAA-1014 / DSM 16622 / JCM 12645 / Bem</strain>
    </source>
</reference>
<proteinExistence type="predicted"/>
<evidence type="ECO:0000313" key="1">
    <source>
        <dbReference type="EMBL" id="ACH40796.1"/>
    </source>
</evidence>
<gene>
    <name evidence="1" type="ordered locus">Gbem_3804</name>
</gene>
<dbReference type="HOGENOM" id="CLU_3118263_0_0_7"/>
<dbReference type="STRING" id="404380.Gbem_3804"/>
<dbReference type="EMBL" id="CP001124">
    <property type="protein sequence ID" value="ACH40796.1"/>
    <property type="molecule type" value="Genomic_DNA"/>
</dbReference>
<dbReference type="Proteomes" id="UP000008825">
    <property type="component" value="Chromosome"/>
</dbReference>
<keyword evidence="2" id="KW-1185">Reference proteome</keyword>
<dbReference type="KEGG" id="gbm:Gbem_3804"/>